<proteinExistence type="predicted"/>
<reference evidence="1" key="1">
    <citation type="submission" date="2021-02" db="EMBL/GenBank/DDBJ databases">
        <authorList>
            <person name="Dougan E. K."/>
            <person name="Rhodes N."/>
            <person name="Thang M."/>
            <person name="Chan C."/>
        </authorList>
    </citation>
    <scope>NUCLEOTIDE SEQUENCE</scope>
</reference>
<comment type="caution">
    <text evidence="1">The sequence shown here is derived from an EMBL/GenBank/DDBJ whole genome shotgun (WGS) entry which is preliminary data.</text>
</comment>
<organism evidence="1 2">
    <name type="scientific">Polarella glacialis</name>
    <name type="common">Dinoflagellate</name>
    <dbReference type="NCBI Taxonomy" id="89957"/>
    <lineage>
        <taxon>Eukaryota</taxon>
        <taxon>Sar</taxon>
        <taxon>Alveolata</taxon>
        <taxon>Dinophyceae</taxon>
        <taxon>Suessiales</taxon>
        <taxon>Suessiaceae</taxon>
        <taxon>Polarella</taxon>
    </lineage>
</organism>
<protein>
    <submittedName>
        <fullName evidence="1">Uncharacterized protein</fullName>
    </submittedName>
</protein>
<dbReference type="EMBL" id="CAJNNW010017239">
    <property type="protein sequence ID" value="CAE8660575.1"/>
    <property type="molecule type" value="Genomic_DNA"/>
</dbReference>
<feature type="non-terminal residue" evidence="1">
    <location>
        <position position="1"/>
    </location>
</feature>
<dbReference type="CDD" id="cd04508">
    <property type="entry name" value="Tudor_SF"/>
    <property type="match status" value="1"/>
</dbReference>
<name>A0A813IZ87_POLGL</name>
<evidence type="ECO:0000313" key="1">
    <source>
        <dbReference type="EMBL" id="CAE8660575.1"/>
    </source>
</evidence>
<accession>A0A813IZ87</accession>
<evidence type="ECO:0000313" key="2">
    <source>
        <dbReference type="Proteomes" id="UP000626109"/>
    </source>
</evidence>
<dbReference type="Proteomes" id="UP000626109">
    <property type="component" value="Unassembled WGS sequence"/>
</dbReference>
<feature type="non-terminal residue" evidence="1">
    <location>
        <position position="87"/>
    </location>
</feature>
<gene>
    <name evidence="1" type="ORF">PGLA2088_LOCUS14196</name>
</gene>
<dbReference type="AlphaFoldDB" id="A0A813IZ87"/>
<sequence>LLETQRSGLMPSSGSRHIFEPKEQVLVLSEETGGWWPASIVGQDKDDTATVRIGWQQVWKDKEGKEIPWYVSVEPWRICRRPGEEKA</sequence>